<dbReference type="InterPro" id="IPR007627">
    <property type="entry name" value="RNA_pol_sigma70_r2"/>
</dbReference>
<evidence type="ECO:0000259" key="6">
    <source>
        <dbReference type="Pfam" id="PF08281"/>
    </source>
</evidence>
<dbReference type="GO" id="GO:0016987">
    <property type="term" value="F:sigma factor activity"/>
    <property type="evidence" value="ECO:0007669"/>
    <property type="project" value="UniProtKB-KW"/>
</dbReference>
<evidence type="ECO:0000259" key="5">
    <source>
        <dbReference type="Pfam" id="PF04542"/>
    </source>
</evidence>
<dbReference type="eggNOG" id="COG1595">
    <property type="taxonomic scope" value="Bacteria"/>
</dbReference>
<dbReference type="PANTHER" id="PTHR43133:SF51">
    <property type="entry name" value="RNA POLYMERASE SIGMA FACTOR"/>
    <property type="match status" value="1"/>
</dbReference>
<dbReference type="InterPro" id="IPR013324">
    <property type="entry name" value="RNA_pol_sigma_r3/r4-like"/>
</dbReference>
<dbReference type="PANTHER" id="PTHR43133">
    <property type="entry name" value="RNA POLYMERASE ECF-TYPE SIGMA FACTO"/>
    <property type="match status" value="1"/>
</dbReference>
<dbReference type="GO" id="GO:0006352">
    <property type="term" value="P:DNA-templated transcription initiation"/>
    <property type="evidence" value="ECO:0007669"/>
    <property type="project" value="InterPro"/>
</dbReference>
<dbReference type="KEGG" id="ote:Oter_3759"/>
<evidence type="ECO:0000256" key="2">
    <source>
        <dbReference type="ARBA" id="ARBA00023015"/>
    </source>
</evidence>
<keyword evidence="2" id="KW-0805">Transcription regulation</keyword>
<dbReference type="CDD" id="cd06171">
    <property type="entry name" value="Sigma70_r4"/>
    <property type="match status" value="1"/>
</dbReference>
<keyword evidence="3" id="KW-0731">Sigma factor</keyword>
<keyword evidence="8" id="KW-1185">Reference proteome</keyword>
<feature type="domain" description="RNA polymerase sigma-70 region 2" evidence="5">
    <location>
        <begin position="36"/>
        <end position="101"/>
    </location>
</feature>
<dbReference type="Gene3D" id="1.10.1740.10">
    <property type="match status" value="1"/>
</dbReference>
<dbReference type="InterPro" id="IPR013325">
    <property type="entry name" value="RNA_pol_sigma_r2"/>
</dbReference>
<sequence length="226" mass="26180">MQPDTMTTPIESPETISDFAVIDEVVRGNREMFEVLVRRHNQRLFRVGMACLGRRELVEDAMQNAYLKAFLHLPRFRRSAAFATWLTRIMVNECRMLLRKQHTVREDEWLEEDHTAIPDEQVTPAGQNLSLNEMKTLLEHAINELPGNYRTVYVMREIEQLNTAETAECLGLSVENVKVTLHRAREQLKTQLLKSAAMPELFAFKAPLCNPFTARVMARVLEISRR</sequence>
<keyword evidence="4" id="KW-0804">Transcription</keyword>
<organism evidence="7 8">
    <name type="scientific">Opitutus terrae (strain DSM 11246 / JCM 15787 / PB90-1)</name>
    <dbReference type="NCBI Taxonomy" id="452637"/>
    <lineage>
        <taxon>Bacteria</taxon>
        <taxon>Pseudomonadati</taxon>
        <taxon>Verrucomicrobiota</taxon>
        <taxon>Opitutia</taxon>
        <taxon>Opitutales</taxon>
        <taxon>Opitutaceae</taxon>
        <taxon>Opitutus</taxon>
    </lineage>
</organism>
<comment type="similarity">
    <text evidence="1">Belongs to the sigma-70 factor family. ECF subfamily.</text>
</comment>
<dbReference type="NCBIfam" id="TIGR02937">
    <property type="entry name" value="sigma70-ECF"/>
    <property type="match status" value="1"/>
</dbReference>
<gene>
    <name evidence="7" type="ordered locus">Oter_3759</name>
</gene>
<accession>B1ZYD6</accession>
<reference evidence="7 8" key="1">
    <citation type="journal article" date="2011" name="J. Bacteriol.">
        <title>Genome sequence of the verrucomicrobium Opitutus terrae PB90-1, an abundant inhabitant of rice paddy soil ecosystems.</title>
        <authorList>
            <person name="van Passel M.W."/>
            <person name="Kant R."/>
            <person name="Palva A."/>
            <person name="Copeland A."/>
            <person name="Lucas S."/>
            <person name="Lapidus A."/>
            <person name="Glavina del Rio T."/>
            <person name="Pitluck S."/>
            <person name="Goltsman E."/>
            <person name="Clum A."/>
            <person name="Sun H."/>
            <person name="Schmutz J."/>
            <person name="Larimer F.W."/>
            <person name="Land M.L."/>
            <person name="Hauser L."/>
            <person name="Kyrpides N."/>
            <person name="Mikhailova N."/>
            <person name="Richardson P.P."/>
            <person name="Janssen P.H."/>
            <person name="de Vos W.M."/>
            <person name="Smidt H."/>
        </authorList>
    </citation>
    <scope>NUCLEOTIDE SEQUENCE [LARGE SCALE GENOMIC DNA]</scope>
    <source>
        <strain evidence="8">DSM 11246 / JCM 15787 / PB90-1</strain>
    </source>
</reference>
<dbReference type="InterPro" id="IPR014284">
    <property type="entry name" value="RNA_pol_sigma-70_dom"/>
</dbReference>
<name>B1ZYD6_OPITP</name>
<proteinExistence type="inferred from homology"/>
<dbReference type="InterPro" id="IPR013249">
    <property type="entry name" value="RNA_pol_sigma70_r4_t2"/>
</dbReference>
<dbReference type="GO" id="GO:0003677">
    <property type="term" value="F:DNA binding"/>
    <property type="evidence" value="ECO:0007669"/>
    <property type="project" value="InterPro"/>
</dbReference>
<dbReference type="HOGENOM" id="CLU_047691_3_0_0"/>
<dbReference type="Pfam" id="PF08281">
    <property type="entry name" value="Sigma70_r4_2"/>
    <property type="match status" value="1"/>
</dbReference>
<dbReference type="Proteomes" id="UP000007013">
    <property type="component" value="Chromosome"/>
</dbReference>
<evidence type="ECO:0000313" key="8">
    <source>
        <dbReference type="Proteomes" id="UP000007013"/>
    </source>
</evidence>
<dbReference type="AlphaFoldDB" id="B1ZYD6"/>
<evidence type="ECO:0000256" key="4">
    <source>
        <dbReference type="ARBA" id="ARBA00023163"/>
    </source>
</evidence>
<dbReference type="Pfam" id="PF04542">
    <property type="entry name" value="Sigma70_r2"/>
    <property type="match status" value="1"/>
</dbReference>
<dbReference type="EMBL" id="CP001032">
    <property type="protein sequence ID" value="ACB77034.1"/>
    <property type="molecule type" value="Genomic_DNA"/>
</dbReference>
<protein>
    <submittedName>
        <fullName evidence="7">RNA polymerase, sigma-24 subunit, ECF subfamily</fullName>
    </submittedName>
</protein>
<dbReference type="Gene3D" id="1.10.10.10">
    <property type="entry name" value="Winged helix-like DNA-binding domain superfamily/Winged helix DNA-binding domain"/>
    <property type="match status" value="1"/>
</dbReference>
<dbReference type="SUPFAM" id="SSF88946">
    <property type="entry name" value="Sigma2 domain of RNA polymerase sigma factors"/>
    <property type="match status" value="1"/>
</dbReference>
<evidence type="ECO:0000256" key="3">
    <source>
        <dbReference type="ARBA" id="ARBA00023082"/>
    </source>
</evidence>
<evidence type="ECO:0000313" key="7">
    <source>
        <dbReference type="EMBL" id="ACB77034.1"/>
    </source>
</evidence>
<dbReference type="InterPro" id="IPR039425">
    <property type="entry name" value="RNA_pol_sigma-70-like"/>
</dbReference>
<dbReference type="InterPro" id="IPR036388">
    <property type="entry name" value="WH-like_DNA-bd_sf"/>
</dbReference>
<feature type="domain" description="RNA polymerase sigma factor 70 region 4 type 2" evidence="6">
    <location>
        <begin position="137"/>
        <end position="188"/>
    </location>
</feature>
<dbReference type="SUPFAM" id="SSF88659">
    <property type="entry name" value="Sigma3 and sigma4 domains of RNA polymerase sigma factors"/>
    <property type="match status" value="1"/>
</dbReference>
<evidence type="ECO:0000256" key="1">
    <source>
        <dbReference type="ARBA" id="ARBA00010641"/>
    </source>
</evidence>
<dbReference type="STRING" id="452637.Oter_3759"/>